<dbReference type="InterPro" id="IPR003855">
    <property type="entry name" value="K+_transporter"/>
</dbReference>
<dbReference type="Proteomes" id="UP001187192">
    <property type="component" value="Unassembled WGS sequence"/>
</dbReference>
<evidence type="ECO:0000313" key="2">
    <source>
        <dbReference type="EMBL" id="GMN24766.1"/>
    </source>
</evidence>
<dbReference type="EMBL" id="BTGU01000001">
    <property type="protein sequence ID" value="GMN24766.1"/>
    <property type="molecule type" value="Genomic_DNA"/>
</dbReference>
<protein>
    <recommendedName>
        <fullName evidence="1">K+ potassium transporter C-terminal domain-containing protein</fullName>
    </recommendedName>
</protein>
<accession>A0AA87ZBS6</accession>
<evidence type="ECO:0000313" key="3">
    <source>
        <dbReference type="Proteomes" id="UP001187192"/>
    </source>
</evidence>
<dbReference type="AlphaFoldDB" id="A0AA87ZBS6"/>
<gene>
    <name evidence="2" type="ORF">TIFTF001_000700</name>
</gene>
<sequence length="71" mass="7607">MKEIINDTNFCRLTGLAMFYSKLVQGIPPIFKHYAANVLALHSVLVFVSIKSLPISKDTTGGAVSLSPNGA</sequence>
<dbReference type="GO" id="GO:0015079">
    <property type="term" value="F:potassium ion transmembrane transporter activity"/>
    <property type="evidence" value="ECO:0007669"/>
    <property type="project" value="InterPro"/>
</dbReference>
<comment type="caution">
    <text evidence="2">The sequence shown here is derived from an EMBL/GenBank/DDBJ whole genome shotgun (WGS) entry which is preliminary data.</text>
</comment>
<name>A0AA87ZBS6_FICCA</name>
<dbReference type="InterPro" id="IPR053952">
    <property type="entry name" value="K_trans_C"/>
</dbReference>
<dbReference type="PANTHER" id="PTHR30540">
    <property type="entry name" value="OSMOTIC STRESS POTASSIUM TRANSPORTER"/>
    <property type="match status" value="1"/>
</dbReference>
<keyword evidence="3" id="KW-1185">Reference proteome</keyword>
<dbReference type="GO" id="GO:0016020">
    <property type="term" value="C:membrane"/>
    <property type="evidence" value="ECO:0007669"/>
    <property type="project" value="InterPro"/>
</dbReference>
<evidence type="ECO:0000259" key="1">
    <source>
        <dbReference type="Pfam" id="PF22776"/>
    </source>
</evidence>
<organism evidence="2 3">
    <name type="scientific">Ficus carica</name>
    <name type="common">Common fig</name>
    <dbReference type="NCBI Taxonomy" id="3494"/>
    <lineage>
        <taxon>Eukaryota</taxon>
        <taxon>Viridiplantae</taxon>
        <taxon>Streptophyta</taxon>
        <taxon>Embryophyta</taxon>
        <taxon>Tracheophyta</taxon>
        <taxon>Spermatophyta</taxon>
        <taxon>Magnoliopsida</taxon>
        <taxon>eudicotyledons</taxon>
        <taxon>Gunneridae</taxon>
        <taxon>Pentapetalae</taxon>
        <taxon>rosids</taxon>
        <taxon>fabids</taxon>
        <taxon>Rosales</taxon>
        <taxon>Moraceae</taxon>
        <taxon>Ficeae</taxon>
        <taxon>Ficus</taxon>
    </lineage>
</organism>
<dbReference type="Pfam" id="PF22776">
    <property type="entry name" value="K_trans_C"/>
    <property type="match status" value="1"/>
</dbReference>
<feature type="domain" description="K+ potassium transporter C-terminal" evidence="1">
    <location>
        <begin position="15"/>
        <end position="56"/>
    </location>
</feature>
<dbReference type="PANTHER" id="PTHR30540:SF87">
    <property type="entry name" value="POTASSIUM TRANSPORTER"/>
    <property type="match status" value="1"/>
</dbReference>
<reference evidence="2" key="1">
    <citation type="submission" date="2023-07" db="EMBL/GenBank/DDBJ databases">
        <title>draft genome sequence of fig (Ficus carica).</title>
        <authorList>
            <person name="Takahashi T."/>
            <person name="Nishimura K."/>
        </authorList>
    </citation>
    <scope>NUCLEOTIDE SEQUENCE</scope>
</reference>
<proteinExistence type="predicted"/>